<comment type="caution">
    <text evidence="3">The sequence shown here is derived from an EMBL/GenBank/DDBJ whole genome shotgun (WGS) entry which is preliminary data.</text>
</comment>
<evidence type="ECO:0000313" key="4">
    <source>
        <dbReference type="Proteomes" id="UP000235897"/>
    </source>
</evidence>
<evidence type="ECO:0000256" key="1">
    <source>
        <dbReference type="SAM" id="MobiDB-lite"/>
    </source>
</evidence>
<reference evidence="3 4" key="1">
    <citation type="submission" date="2018-01" db="EMBL/GenBank/DDBJ databases">
        <title>Denitrification phenotypes of diverse strains of Pseudomonas stutzeri.</title>
        <authorList>
            <person name="Milligan D.A."/>
            <person name="Bergaust L."/>
            <person name="Bakken L.R."/>
            <person name="Frostegard A."/>
        </authorList>
    </citation>
    <scope>NUCLEOTIDE SEQUENCE [LARGE SCALE GENOMIC DNA]</scope>
    <source>
        <strain evidence="3 4">28a3</strain>
    </source>
</reference>
<accession>A0A2N8SS38</accession>
<feature type="region of interest" description="Disordered" evidence="1">
    <location>
        <begin position="136"/>
        <end position="159"/>
    </location>
</feature>
<dbReference type="Pfam" id="PF01569">
    <property type="entry name" value="PAP2"/>
    <property type="match status" value="1"/>
</dbReference>
<dbReference type="AlphaFoldDB" id="A0A2N8SS38"/>
<dbReference type="InterPro" id="IPR000326">
    <property type="entry name" value="PAP2/HPO"/>
</dbReference>
<feature type="domain" description="Phosphatidic acid phosphatase type 2/haloperoxidase" evidence="2">
    <location>
        <begin position="141"/>
        <end position="225"/>
    </location>
</feature>
<evidence type="ECO:0000313" key="3">
    <source>
        <dbReference type="EMBL" id="PNG05279.1"/>
    </source>
</evidence>
<evidence type="ECO:0000259" key="2">
    <source>
        <dbReference type="Pfam" id="PF01569"/>
    </source>
</evidence>
<organism evidence="3 4">
    <name type="scientific">Stutzerimonas stutzeri</name>
    <name type="common">Pseudomonas stutzeri</name>
    <dbReference type="NCBI Taxonomy" id="316"/>
    <lineage>
        <taxon>Bacteria</taxon>
        <taxon>Pseudomonadati</taxon>
        <taxon>Pseudomonadota</taxon>
        <taxon>Gammaproteobacteria</taxon>
        <taxon>Pseudomonadales</taxon>
        <taxon>Pseudomonadaceae</taxon>
        <taxon>Stutzerimonas</taxon>
    </lineage>
</organism>
<name>A0A2N8SS38_STUST</name>
<dbReference type="Proteomes" id="UP000235897">
    <property type="component" value="Unassembled WGS sequence"/>
</dbReference>
<dbReference type="SUPFAM" id="SSF48317">
    <property type="entry name" value="Acid phosphatase/Vanadium-dependent haloperoxidase"/>
    <property type="match status" value="1"/>
</dbReference>
<protein>
    <submittedName>
        <fullName evidence="3">Phosphatase PAP2 family protein</fullName>
    </submittedName>
</protein>
<proteinExistence type="predicted"/>
<gene>
    <name evidence="3" type="ORF">CXL00_11145</name>
</gene>
<dbReference type="EMBL" id="POUW01000004">
    <property type="protein sequence ID" value="PNG05279.1"/>
    <property type="molecule type" value="Genomic_DNA"/>
</dbReference>
<sequence length="253" mass="26981">MLAGALLAISGICSAAPLGDSLLSWDHWADSAGRAARDSGTWMPLAGAVVIAAGGWDHPWQRSLGKHQYLFGDDGEDASNQLLKASTVLYATSVVFAAPDDTAFTDALDWKAANIATFVASKSSVDELTGRLKKISGRERPDGVEDDAMPSRHSATSAAETAMTRRNLDYIDMNPTLRDAAKIGLHALDGLTGLARVEADQHYPTDVLAGIALGNFVSSFAFNLLLERDEPPTYQLSMVPALDGYALQTRIAF</sequence>
<dbReference type="InterPro" id="IPR036938">
    <property type="entry name" value="PAP2/HPO_sf"/>
</dbReference>
<dbReference type="Gene3D" id="1.20.144.10">
    <property type="entry name" value="Phosphatidic acid phosphatase type 2/haloperoxidase"/>
    <property type="match status" value="1"/>
</dbReference>